<evidence type="ECO:0000256" key="3">
    <source>
        <dbReference type="ARBA" id="ARBA00022771"/>
    </source>
</evidence>
<keyword evidence="4" id="KW-0862">Zinc</keyword>
<reference evidence="9 10" key="1">
    <citation type="journal article" date="2012" name="Nat. Biotechnol.">
        <title>Draft genome sequence of pigeonpea (Cajanus cajan), an orphan legume crop of resource-poor farmers.</title>
        <authorList>
            <person name="Varshney R.K."/>
            <person name="Chen W."/>
            <person name="Li Y."/>
            <person name="Bharti A.K."/>
            <person name="Saxena R.K."/>
            <person name="Schlueter J.A."/>
            <person name="Donoghue M.T."/>
            <person name="Azam S."/>
            <person name="Fan G."/>
            <person name="Whaley A.M."/>
            <person name="Farmer A.D."/>
            <person name="Sheridan J."/>
            <person name="Iwata A."/>
            <person name="Tuteja R."/>
            <person name="Penmetsa R.V."/>
            <person name="Wu W."/>
            <person name="Upadhyaya H.D."/>
            <person name="Yang S.P."/>
            <person name="Shah T."/>
            <person name="Saxena K.B."/>
            <person name="Michael T."/>
            <person name="McCombie W.R."/>
            <person name="Yang B."/>
            <person name="Zhang G."/>
            <person name="Yang H."/>
            <person name="Wang J."/>
            <person name="Spillane C."/>
            <person name="Cook D.R."/>
            <person name="May G.D."/>
            <person name="Xu X."/>
            <person name="Jackson S.A."/>
        </authorList>
    </citation>
    <scope>NUCLEOTIDE SEQUENCE [LARGE SCALE GENOMIC DNA]</scope>
    <source>
        <strain evidence="10">cv. Asha</strain>
    </source>
</reference>
<proteinExistence type="predicted"/>
<dbReference type="PANTHER" id="PTHR47287">
    <property type="entry name" value="C2H2 AND C2HC ZINC FINGERS SUPERFAMILY PROTEIN"/>
    <property type="match status" value="1"/>
</dbReference>
<gene>
    <name evidence="9" type="ORF">KK1_018693</name>
</gene>
<keyword evidence="2" id="KW-0479">Metal-binding</keyword>
<dbReference type="STRING" id="3821.A0A151TAS3"/>
<evidence type="ECO:0000259" key="8">
    <source>
        <dbReference type="PROSITE" id="PS50157"/>
    </source>
</evidence>
<dbReference type="Gramene" id="C.cajan_18160.t">
    <property type="protein sequence ID" value="C.cajan_18160.t.cds1"/>
    <property type="gene ID" value="C.cajan_18160"/>
</dbReference>
<keyword evidence="5" id="KW-0539">Nucleus</keyword>
<dbReference type="InterPro" id="IPR036236">
    <property type="entry name" value="Znf_C2H2_sf"/>
</dbReference>
<sequence>MFPPLKQQKILLGDSGSSNPVEPSKDHVKEENLPISCKFCSKKFPTYQALGGHQNAHKNERFVLKMKNLENNAFRFGPNKNMHLYPYSLSTMPNIPLQLPPLFYHGAHMLPNPMVHMPNMYGTLATPSYGTNQGFSHAPRNFGMTSSWGGGAARSPWRLNTQSVGRWLQNPSLAQGAFKSSLGGSSSRVGADFGGLQGNPTMSTKDNSPSEDADLSLKL</sequence>
<dbReference type="Pfam" id="PF13912">
    <property type="entry name" value="zf-C2H2_6"/>
    <property type="match status" value="1"/>
</dbReference>
<keyword evidence="10" id="KW-1185">Reference proteome</keyword>
<organism evidence="9 10">
    <name type="scientific">Cajanus cajan</name>
    <name type="common">Pigeon pea</name>
    <name type="synonym">Cajanus indicus</name>
    <dbReference type="NCBI Taxonomy" id="3821"/>
    <lineage>
        <taxon>Eukaryota</taxon>
        <taxon>Viridiplantae</taxon>
        <taxon>Streptophyta</taxon>
        <taxon>Embryophyta</taxon>
        <taxon>Tracheophyta</taxon>
        <taxon>Spermatophyta</taxon>
        <taxon>Magnoliopsida</taxon>
        <taxon>eudicotyledons</taxon>
        <taxon>Gunneridae</taxon>
        <taxon>Pentapetalae</taxon>
        <taxon>rosids</taxon>
        <taxon>fabids</taxon>
        <taxon>Fabales</taxon>
        <taxon>Fabaceae</taxon>
        <taxon>Papilionoideae</taxon>
        <taxon>50 kb inversion clade</taxon>
        <taxon>NPAAA clade</taxon>
        <taxon>indigoferoid/millettioid clade</taxon>
        <taxon>Phaseoleae</taxon>
        <taxon>Cajanus</taxon>
    </lineage>
</organism>
<evidence type="ECO:0000256" key="5">
    <source>
        <dbReference type="ARBA" id="ARBA00023242"/>
    </source>
</evidence>
<dbReference type="PROSITE" id="PS50157">
    <property type="entry name" value="ZINC_FINGER_C2H2_2"/>
    <property type="match status" value="1"/>
</dbReference>
<comment type="subcellular location">
    <subcellularLocation>
        <location evidence="1">Nucleus</location>
    </subcellularLocation>
</comment>
<evidence type="ECO:0000313" key="10">
    <source>
        <dbReference type="Proteomes" id="UP000075243"/>
    </source>
</evidence>
<evidence type="ECO:0000313" key="9">
    <source>
        <dbReference type="EMBL" id="KYP64104.1"/>
    </source>
</evidence>
<evidence type="ECO:0000256" key="4">
    <source>
        <dbReference type="ARBA" id="ARBA00022833"/>
    </source>
</evidence>
<evidence type="ECO:0000256" key="2">
    <source>
        <dbReference type="ARBA" id="ARBA00022723"/>
    </source>
</evidence>
<dbReference type="PROSITE" id="PS00028">
    <property type="entry name" value="ZINC_FINGER_C2H2_1"/>
    <property type="match status" value="1"/>
</dbReference>
<feature type="compositionally biased region" description="Acidic residues" evidence="7">
    <location>
        <begin position="209"/>
        <end position="219"/>
    </location>
</feature>
<feature type="domain" description="C2H2-type" evidence="8">
    <location>
        <begin position="35"/>
        <end position="62"/>
    </location>
</feature>
<dbReference type="GO" id="GO:0009788">
    <property type="term" value="P:negative regulation of abscisic acid-activated signaling pathway"/>
    <property type="evidence" value="ECO:0007669"/>
    <property type="project" value="InterPro"/>
</dbReference>
<dbReference type="AlphaFoldDB" id="A0A151TAS3"/>
<accession>A0A151TAS3</accession>
<evidence type="ECO:0000256" key="1">
    <source>
        <dbReference type="ARBA" id="ARBA00004123"/>
    </source>
</evidence>
<evidence type="ECO:0000256" key="7">
    <source>
        <dbReference type="SAM" id="MobiDB-lite"/>
    </source>
</evidence>
<dbReference type="PANTHER" id="PTHR47287:SF15">
    <property type="entry name" value="ZINC FINGER PROTEIN 3-LIKE"/>
    <property type="match status" value="1"/>
</dbReference>
<protein>
    <recommendedName>
        <fullName evidence="8">C2H2-type domain-containing protein</fullName>
    </recommendedName>
</protein>
<dbReference type="GO" id="GO:0008270">
    <property type="term" value="F:zinc ion binding"/>
    <property type="evidence" value="ECO:0007669"/>
    <property type="project" value="UniProtKB-KW"/>
</dbReference>
<evidence type="ECO:0000256" key="6">
    <source>
        <dbReference type="PROSITE-ProRule" id="PRU00042"/>
    </source>
</evidence>
<name>A0A151TAS3_CAJCA</name>
<feature type="region of interest" description="Disordered" evidence="7">
    <location>
        <begin position="189"/>
        <end position="219"/>
    </location>
</feature>
<dbReference type="EMBL" id="CM003609">
    <property type="protein sequence ID" value="KYP64104.1"/>
    <property type="molecule type" value="Genomic_DNA"/>
</dbReference>
<dbReference type="GO" id="GO:0005634">
    <property type="term" value="C:nucleus"/>
    <property type="evidence" value="ECO:0007669"/>
    <property type="project" value="UniProtKB-SubCell"/>
</dbReference>
<dbReference type="Proteomes" id="UP000075243">
    <property type="component" value="Chromosome 7"/>
</dbReference>
<keyword evidence="3 6" id="KW-0863">Zinc-finger</keyword>
<dbReference type="InterPro" id="IPR013087">
    <property type="entry name" value="Znf_C2H2_type"/>
</dbReference>
<dbReference type="InterPro" id="IPR044246">
    <property type="entry name" value="ZFP3-like"/>
</dbReference>
<feature type="compositionally biased region" description="Polar residues" evidence="7">
    <location>
        <begin position="198"/>
        <end position="207"/>
    </location>
</feature>
<dbReference type="SUPFAM" id="SSF57667">
    <property type="entry name" value="beta-beta-alpha zinc fingers"/>
    <property type="match status" value="1"/>
</dbReference>